<keyword evidence="1" id="KW-0812">Transmembrane</keyword>
<feature type="transmembrane region" description="Helical" evidence="1">
    <location>
        <begin position="65"/>
        <end position="90"/>
    </location>
</feature>
<dbReference type="Gene3D" id="3.30.450.40">
    <property type="match status" value="1"/>
</dbReference>
<feature type="transmembrane region" description="Helical" evidence="1">
    <location>
        <begin position="32"/>
        <end position="53"/>
    </location>
</feature>
<evidence type="ECO:0000313" key="4">
    <source>
        <dbReference type="Proteomes" id="UP000652760"/>
    </source>
</evidence>
<evidence type="ECO:0000256" key="1">
    <source>
        <dbReference type="SAM" id="Phobius"/>
    </source>
</evidence>
<dbReference type="Proteomes" id="UP000652760">
    <property type="component" value="Unassembled WGS sequence"/>
</dbReference>
<dbReference type="Pfam" id="PF13492">
    <property type="entry name" value="GAF_3"/>
    <property type="match status" value="1"/>
</dbReference>
<reference evidence="4" key="1">
    <citation type="submission" date="2021-01" db="EMBL/GenBank/DDBJ databases">
        <title>Genome public.</title>
        <authorList>
            <person name="Liu C."/>
            <person name="Sun Q."/>
        </authorList>
    </citation>
    <scope>NUCLEOTIDE SEQUENCE [LARGE SCALE GENOMIC DNA]</scope>
    <source>
        <strain evidence="4">YIM B02556</strain>
    </source>
</reference>
<organism evidence="3 4">
    <name type="scientific">Azospirillum endophyticum</name>
    <dbReference type="NCBI Taxonomy" id="2800326"/>
    <lineage>
        <taxon>Bacteria</taxon>
        <taxon>Pseudomonadati</taxon>
        <taxon>Pseudomonadota</taxon>
        <taxon>Alphaproteobacteria</taxon>
        <taxon>Rhodospirillales</taxon>
        <taxon>Azospirillaceae</taxon>
        <taxon>Azospirillum</taxon>
    </lineage>
</organism>
<evidence type="ECO:0000259" key="2">
    <source>
        <dbReference type="Pfam" id="PF13492"/>
    </source>
</evidence>
<gene>
    <name evidence="3" type="ORF">JHL17_13040</name>
</gene>
<dbReference type="EMBL" id="JAENHM010000037">
    <property type="protein sequence ID" value="MBK1838342.1"/>
    <property type="molecule type" value="Genomic_DNA"/>
</dbReference>
<dbReference type="InterPro" id="IPR029016">
    <property type="entry name" value="GAF-like_dom_sf"/>
</dbReference>
<name>A0ABS1F4K6_9PROT</name>
<dbReference type="InterPro" id="IPR003018">
    <property type="entry name" value="GAF"/>
</dbReference>
<keyword evidence="1" id="KW-1133">Transmembrane helix</keyword>
<sequence length="481" mass="52172">MSSLPSPSPAMAPEQPSAAAAAPRRWLGLRPVALLELLLFFGVALGLDFWLGAGLRFDGVQPHPFWIPVLLLAIQYGTNEGVLAALVASAALRLGNMPNAGIDQDLYDHLFALTREPILWLVAAVLFGELRMRQLRERADLRAGLAAARQEAEAIARSYRALKSVKENLETRVAGQLRTVFTLYQAAKSIDHLDEGEVMLGIADLVRTVMKPEKFSLFLLNNDVLESVTNEGWDDERDSYARWFDSGTPLFQTVIARQRHLCVTRVEDERILAGEGMLAGPLISSDTGEVVGMVKIESLGFTDLSVNTVENFRILCEWIGTALAKARQYRTASEQRVFTDDALYSSSYIGRQAEFLALLGRRMGFETTAITIRPSGLSRLSVGQRADLAAAIGAAVRSSLRDTDLACDFGQQGASFGVILAGTPLEGAKLVEAKLEHAVRKALPLALAGIPIGFVTRRIVPPAPVPAPAQETGQRVEEGAG</sequence>
<feature type="domain" description="GAF" evidence="2">
    <location>
        <begin position="196"/>
        <end position="324"/>
    </location>
</feature>
<dbReference type="RefSeq" id="WP_200193734.1">
    <property type="nucleotide sequence ID" value="NZ_JAENHM010000037.1"/>
</dbReference>
<keyword evidence="1" id="KW-0472">Membrane</keyword>
<accession>A0ABS1F4K6</accession>
<comment type="caution">
    <text evidence="3">The sequence shown here is derived from an EMBL/GenBank/DDBJ whole genome shotgun (WGS) entry which is preliminary data.</text>
</comment>
<evidence type="ECO:0000313" key="3">
    <source>
        <dbReference type="EMBL" id="MBK1838342.1"/>
    </source>
</evidence>
<dbReference type="SUPFAM" id="SSF55781">
    <property type="entry name" value="GAF domain-like"/>
    <property type="match status" value="1"/>
</dbReference>
<proteinExistence type="predicted"/>
<keyword evidence="4" id="KW-1185">Reference proteome</keyword>
<protein>
    <submittedName>
        <fullName evidence="3">GAF domain-containing protein</fullName>
    </submittedName>
</protein>